<feature type="binding site" evidence="3">
    <location>
        <position position="17"/>
    </location>
    <ligand>
        <name>a divalent metal cation</name>
        <dbReference type="ChEBI" id="CHEBI:60240"/>
    </ligand>
</feature>
<dbReference type="InterPro" id="IPR013658">
    <property type="entry name" value="SGL"/>
</dbReference>
<feature type="region of interest" description="Disordered" evidence="4">
    <location>
        <begin position="289"/>
        <end position="312"/>
    </location>
</feature>
<dbReference type="Proteomes" id="UP000600101">
    <property type="component" value="Unassembled WGS sequence"/>
</dbReference>
<feature type="active site" description="Proton donor/acceptor" evidence="2">
    <location>
        <position position="197"/>
    </location>
</feature>
<dbReference type="InterPro" id="IPR011042">
    <property type="entry name" value="6-blade_b-propeller_TolB-like"/>
</dbReference>
<proteinExistence type="inferred from homology"/>
<dbReference type="PANTHER" id="PTHR10907">
    <property type="entry name" value="REGUCALCIN"/>
    <property type="match status" value="1"/>
</dbReference>
<dbReference type="GO" id="GO:0005509">
    <property type="term" value="F:calcium ion binding"/>
    <property type="evidence" value="ECO:0007669"/>
    <property type="project" value="TreeGrafter"/>
</dbReference>
<name>A0A9X0UIE7_9PROT</name>
<feature type="binding site" evidence="3">
    <location>
        <position position="101"/>
    </location>
    <ligand>
        <name>substrate</name>
    </ligand>
</feature>
<organism evidence="6 7">
    <name type="scientific">Siccirubricoccus deserti</name>
    <dbReference type="NCBI Taxonomy" id="2013562"/>
    <lineage>
        <taxon>Bacteria</taxon>
        <taxon>Pseudomonadati</taxon>
        <taxon>Pseudomonadota</taxon>
        <taxon>Alphaproteobacteria</taxon>
        <taxon>Acetobacterales</taxon>
        <taxon>Roseomonadaceae</taxon>
        <taxon>Siccirubricoccus</taxon>
    </lineage>
</organism>
<comment type="cofactor">
    <cofactor evidence="3">
        <name>Zn(2+)</name>
        <dbReference type="ChEBI" id="CHEBI:29105"/>
    </cofactor>
    <text evidence="3">Binds 1 divalent metal cation per subunit.</text>
</comment>
<comment type="caution">
    <text evidence="6">The sequence shown here is derived from an EMBL/GenBank/DDBJ whole genome shotgun (WGS) entry which is preliminary data.</text>
</comment>
<sequence>MSAEPRLLWAAGAKLGEGALWDDRIGRLWWVDINGRRLHSMDEAGKERASWELPQEPGHAALTGDPEQLILGLRSGHFLFAPRYGHLEALAVPQRHSARHRLNDGKVDHAGRLWFGTMHEAEQAGEGALHLLAPGRQAARIAGPFTVPNGPAFTADGAIMYLADSPARLVLAFDMEDGRPVRRREHLRFSEDEGFPDGMTLDAEDGLWVAHWGGGRVSRFAADGSRAGSIRLPVRDVTSCAFGGADLRTLFVTTARGNGRPDEGPAGGVFAIRTAVGGLRAGRVLLGQPAAGTDRPDACHAHPPKAPARATE</sequence>
<dbReference type="SUPFAM" id="SSF63829">
    <property type="entry name" value="Calcium-dependent phosphotriesterase"/>
    <property type="match status" value="1"/>
</dbReference>
<dbReference type="GO" id="GO:0004341">
    <property type="term" value="F:gluconolactonase activity"/>
    <property type="evidence" value="ECO:0007669"/>
    <property type="project" value="TreeGrafter"/>
</dbReference>
<dbReference type="AlphaFoldDB" id="A0A9X0UIE7"/>
<evidence type="ECO:0000256" key="4">
    <source>
        <dbReference type="SAM" id="MobiDB-lite"/>
    </source>
</evidence>
<dbReference type="PANTHER" id="PTHR10907:SF47">
    <property type="entry name" value="REGUCALCIN"/>
    <property type="match status" value="1"/>
</dbReference>
<dbReference type="GO" id="GO:0019853">
    <property type="term" value="P:L-ascorbic acid biosynthetic process"/>
    <property type="evidence" value="ECO:0007669"/>
    <property type="project" value="TreeGrafter"/>
</dbReference>
<evidence type="ECO:0000259" key="5">
    <source>
        <dbReference type="Pfam" id="PF08450"/>
    </source>
</evidence>
<dbReference type="RefSeq" id="WP_186771803.1">
    <property type="nucleotide sequence ID" value="NZ_JACOMF010000022.1"/>
</dbReference>
<dbReference type="EMBL" id="JACOMF010000022">
    <property type="protein sequence ID" value="MBC4017035.1"/>
    <property type="molecule type" value="Genomic_DNA"/>
</dbReference>
<dbReference type="PRINTS" id="PR01790">
    <property type="entry name" value="SMP30FAMILY"/>
</dbReference>
<feature type="domain" description="SMP-30/Gluconolactonase/LRE-like region" evidence="5">
    <location>
        <begin position="15"/>
        <end position="256"/>
    </location>
</feature>
<protein>
    <submittedName>
        <fullName evidence="6">SMP-30/gluconolactonase/LRE family protein</fullName>
    </submittedName>
</protein>
<dbReference type="InterPro" id="IPR005511">
    <property type="entry name" value="SMP-30"/>
</dbReference>
<evidence type="ECO:0000313" key="6">
    <source>
        <dbReference type="EMBL" id="MBC4017035.1"/>
    </source>
</evidence>
<feature type="binding site" evidence="3">
    <location>
        <position position="149"/>
    </location>
    <ligand>
        <name>a divalent metal cation</name>
        <dbReference type="ChEBI" id="CHEBI:60240"/>
    </ligand>
</feature>
<keyword evidence="3" id="KW-0862">Zinc</keyword>
<keyword evidence="3" id="KW-0479">Metal-binding</keyword>
<evidence type="ECO:0000313" key="7">
    <source>
        <dbReference type="Proteomes" id="UP000600101"/>
    </source>
</evidence>
<feature type="binding site" evidence="3">
    <location>
        <position position="197"/>
    </location>
    <ligand>
        <name>a divalent metal cation</name>
        <dbReference type="ChEBI" id="CHEBI:60240"/>
    </ligand>
</feature>
<comment type="similarity">
    <text evidence="1">Belongs to the SMP-30/CGR1 family.</text>
</comment>
<gene>
    <name evidence="6" type="ORF">H7965_17100</name>
</gene>
<accession>A0A9X0UIE7</accession>
<evidence type="ECO:0000256" key="1">
    <source>
        <dbReference type="ARBA" id="ARBA00008853"/>
    </source>
</evidence>
<feature type="binding site" evidence="3">
    <location>
        <position position="103"/>
    </location>
    <ligand>
        <name>substrate</name>
    </ligand>
</feature>
<evidence type="ECO:0000256" key="2">
    <source>
        <dbReference type="PIRSR" id="PIRSR605511-1"/>
    </source>
</evidence>
<reference evidence="6" key="1">
    <citation type="submission" date="2020-08" db="EMBL/GenBank/DDBJ databases">
        <authorList>
            <person name="Hu Y."/>
            <person name="Nguyen S.V."/>
            <person name="Li F."/>
            <person name="Fanning S."/>
        </authorList>
    </citation>
    <scope>NUCLEOTIDE SEQUENCE</scope>
    <source>
        <strain evidence="6">SYSU D8009</strain>
    </source>
</reference>
<dbReference type="Gene3D" id="2.120.10.30">
    <property type="entry name" value="TolB, C-terminal domain"/>
    <property type="match status" value="1"/>
</dbReference>
<evidence type="ECO:0000256" key="3">
    <source>
        <dbReference type="PIRSR" id="PIRSR605511-2"/>
    </source>
</evidence>
<keyword evidence="7" id="KW-1185">Reference proteome</keyword>
<dbReference type="Pfam" id="PF08450">
    <property type="entry name" value="SGL"/>
    <property type="match status" value="1"/>
</dbReference>